<dbReference type="Pfam" id="PF00106">
    <property type="entry name" value="adh_short"/>
    <property type="match status" value="1"/>
</dbReference>
<reference evidence="4 5" key="1">
    <citation type="submission" date="2015-04" db="EMBL/GenBank/DDBJ databases">
        <title>Complete genome sequence of Schizopora paradoxa KUC8140, a cosmopolitan wood degrader in East Asia.</title>
        <authorList>
            <consortium name="DOE Joint Genome Institute"/>
            <person name="Min B."/>
            <person name="Park H."/>
            <person name="Jang Y."/>
            <person name="Kim J.-J."/>
            <person name="Kim K.H."/>
            <person name="Pangilinan J."/>
            <person name="Lipzen A."/>
            <person name="Riley R."/>
            <person name="Grigoriev I.V."/>
            <person name="Spatafora J.W."/>
            <person name="Choi I.-G."/>
        </authorList>
    </citation>
    <scope>NUCLEOTIDE SEQUENCE [LARGE SCALE GENOMIC DNA]</scope>
    <source>
        <strain evidence="4 5">KUC8140</strain>
    </source>
</reference>
<dbReference type="InterPro" id="IPR020904">
    <property type="entry name" value="Sc_DH/Rdtase_CS"/>
</dbReference>
<accession>A0A0H2RUX8</accession>
<dbReference type="InParanoid" id="A0A0H2RUX8"/>
<sequence length="260" mass="27970">MKISNRTFVVSGGSSGLGLATVLDLYNSGAFIAILDVKENHDLMRELGNRGKFFEVDVREVDQLEAAVEETVSWIKETKATLGGVVNCAGVATASKVVDANGETHPLDLWDFTISVNLHGSFNLTRLVCKHLVKVTPEGDDSERGIVILVSSSAAFEGQIGQAAYAASKGAIASMVLPLSRDLASYGVRVNAIAPAAFKSAMSDLLPKKARASLERELSFPRRFGKAEEFAQTVRWLMECGYMNGETVRLSGGTRMPGRL</sequence>
<dbReference type="InterPro" id="IPR057326">
    <property type="entry name" value="KR_dom"/>
</dbReference>
<dbReference type="PRINTS" id="PR00081">
    <property type="entry name" value="GDHRDH"/>
</dbReference>
<dbReference type="InterPro" id="IPR036291">
    <property type="entry name" value="NAD(P)-bd_dom_sf"/>
</dbReference>
<organism evidence="4 5">
    <name type="scientific">Schizopora paradoxa</name>
    <dbReference type="NCBI Taxonomy" id="27342"/>
    <lineage>
        <taxon>Eukaryota</taxon>
        <taxon>Fungi</taxon>
        <taxon>Dikarya</taxon>
        <taxon>Basidiomycota</taxon>
        <taxon>Agaricomycotina</taxon>
        <taxon>Agaricomycetes</taxon>
        <taxon>Hymenochaetales</taxon>
        <taxon>Schizoporaceae</taxon>
        <taxon>Schizopora</taxon>
    </lineage>
</organism>
<proteinExistence type="predicted"/>
<dbReference type="PANTHER" id="PTHR43658">
    <property type="entry name" value="SHORT-CHAIN DEHYDROGENASE/REDUCTASE"/>
    <property type="match status" value="1"/>
</dbReference>
<protein>
    <submittedName>
        <fullName evidence="4">Short chain type dehydrogenase</fullName>
    </submittedName>
</protein>
<keyword evidence="1" id="KW-0521">NADP</keyword>
<dbReference type="STRING" id="27342.A0A0H2RUX8"/>
<dbReference type="InterPro" id="IPR002347">
    <property type="entry name" value="SDR_fam"/>
</dbReference>
<dbReference type="Gene3D" id="3.40.50.720">
    <property type="entry name" value="NAD(P)-binding Rossmann-like Domain"/>
    <property type="match status" value="1"/>
</dbReference>
<evidence type="ECO:0000313" key="5">
    <source>
        <dbReference type="Proteomes" id="UP000053477"/>
    </source>
</evidence>
<dbReference type="SUPFAM" id="SSF51735">
    <property type="entry name" value="NAD(P)-binding Rossmann-fold domains"/>
    <property type="match status" value="1"/>
</dbReference>
<dbReference type="AlphaFoldDB" id="A0A0H2RUX8"/>
<dbReference type="EMBL" id="KQ085962">
    <property type="protein sequence ID" value="KLO13263.1"/>
    <property type="molecule type" value="Genomic_DNA"/>
</dbReference>
<keyword evidence="2" id="KW-0560">Oxidoreductase</keyword>
<dbReference type="Proteomes" id="UP000053477">
    <property type="component" value="Unassembled WGS sequence"/>
</dbReference>
<gene>
    <name evidence="4" type="ORF">SCHPADRAFT_828260</name>
</gene>
<keyword evidence="5" id="KW-1185">Reference proteome</keyword>
<evidence type="ECO:0000256" key="2">
    <source>
        <dbReference type="ARBA" id="ARBA00023002"/>
    </source>
</evidence>
<dbReference type="PROSITE" id="PS00061">
    <property type="entry name" value="ADH_SHORT"/>
    <property type="match status" value="1"/>
</dbReference>
<name>A0A0H2RUX8_9AGAM</name>
<dbReference type="SMART" id="SM00822">
    <property type="entry name" value="PKS_KR"/>
    <property type="match status" value="1"/>
</dbReference>
<dbReference type="GO" id="GO:0016491">
    <property type="term" value="F:oxidoreductase activity"/>
    <property type="evidence" value="ECO:0007669"/>
    <property type="project" value="UniProtKB-KW"/>
</dbReference>
<evidence type="ECO:0000256" key="1">
    <source>
        <dbReference type="ARBA" id="ARBA00022857"/>
    </source>
</evidence>
<dbReference type="PANTHER" id="PTHR43658:SF8">
    <property type="entry name" value="17-BETA-HYDROXYSTEROID DEHYDROGENASE 14-RELATED"/>
    <property type="match status" value="1"/>
</dbReference>
<dbReference type="OrthoDB" id="1274115at2759"/>
<evidence type="ECO:0000313" key="4">
    <source>
        <dbReference type="EMBL" id="KLO13263.1"/>
    </source>
</evidence>
<feature type="domain" description="Ketoreductase" evidence="3">
    <location>
        <begin position="6"/>
        <end position="196"/>
    </location>
</feature>
<evidence type="ECO:0000259" key="3">
    <source>
        <dbReference type="SMART" id="SM00822"/>
    </source>
</evidence>